<dbReference type="AlphaFoldDB" id="A0A914ZGT7"/>
<evidence type="ECO:0000256" key="1">
    <source>
        <dbReference type="SAM" id="MobiDB-lite"/>
    </source>
</evidence>
<feature type="region of interest" description="Disordered" evidence="1">
    <location>
        <begin position="15"/>
        <end position="87"/>
    </location>
</feature>
<name>A0A914ZGT7_9BILA</name>
<evidence type="ECO:0000313" key="2">
    <source>
        <dbReference type="Proteomes" id="UP000887577"/>
    </source>
</evidence>
<accession>A0A914ZGT7</accession>
<protein>
    <submittedName>
        <fullName evidence="3">Uncharacterized protein</fullName>
    </submittedName>
</protein>
<evidence type="ECO:0000313" key="3">
    <source>
        <dbReference type="WBParaSite" id="PSU_v2.g9500.t1"/>
    </source>
</evidence>
<keyword evidence="2" id="KW-1185">Reference proteome</keyword>
<reference evidence="3" key="1">
    <citation type="submission" date="2022-11" db="UniProtKB">
        <authorList>
            <consortium name="WormBaseParasite"/>
        </authorList>
    </citation>
    <scope>IDENTIFICATION</scope>
</reference>
<organism evidence="2 3">
    <name type="scientific">Panagrolaimus superbus</name>
    <dbReference type="NCBI Taxonomy" id="310955"/>
    <lineage>
        <taxon>Eukaryota</taxon>
        <taxon>Metazoa</taxon>
        <taxon>Ecdysozoa</taxon>
        <taxon>Nematoda</taxon>
        <taxon>Chromadorea</taxon>
        <taxon>Rhabditida</taxon>
        <taxon>Tylenchina</taxon>
        <taxon>Panagrolaimomorpha</taxon>
        <taxon>Panagrolaimoidea</taxon>
        <taxon>Panagrolaimidae</taxon>
        <taxon>Panagrolaimus</taxon>
    </lineage>
</organism>
<sequence>MYFLVDHFIILSSADVDQNWRNRLPNAGVNRKSATWPEESQPSHPSNHRRRDPKAKKKRNYDAGMDDPSTARHSTPASHRRRDQKET</sequence>
<dbReference type="WBParaSite" id="PSU_v2.g9500.t1">
    <property type="protein sequence ID" value="PSU_v2.g9500.t1"/>
    <property type="gene ID" value="PSU_v2.g9500"/>
</dbReference>
<feature type="compositionally biased region" description="Basic residues" evidence="1">
    <location>
        <begin position="78"/>
        <end position="87"/>
    </location>
</feature>
<feature type="compositionally biased region" description="Basic residues" evidence="1">
    <location>
        <begin position="46"/>
        <end position="59"/>
    </location>
</feature>
<proteinExistence type="predicted"/>
<dbReference type="Proteomes" id="UP000887577">
    <property type="component" value="Unplaced"/>
</dbReference>